<dbReference type="GO" id="GO:0016973">
    <property type="term" value="P:poly(A)+ mRNA export from nucleus"/>
    <property type="evidence" value="ECO:0007669"/>
    <property type="project" value="TreeGrafter"/>
</dbReference>
<evidence type="ECO:0000313" key="5">
    <source>
        <dbReference type="Proteomes" id="UP000703269"/>
    </source>
</evidence>
<accession>A0A9P3FYI9</accession>
<keyword evidence="5" id="KW-1185">Reference proteome</keyword>
<organism evidence="4 5">
    <name type="scientific">Phanerochaete sordida</name>
    <dbReference type="NCBI Taxonomy" id="48140"/>
    <lineage>
        <taxon>Eukaryota</taxon>
        <taxon>Fungi</taxon>
        <taxon>Dikarya</taxon>
        <taxon>Basidiomycota</taxon>
        <taxon>Agaricomycotina</taxon>
        <taxon>Agaricomycetes</taxon>
        <taxon>Polyporales</taxon>
        <taxon>Phanerochaetaceae</taxon>
        <taxon>Phanerochaete</taxon>
    </lineage>
</organism>
<dbReference type="InterPro" id="IPR045114">
    <property type="entry name" value="Csn12-like"/>
</dbReference>
<dbReference type="SMART" id="SM00753">
    <property type="entry name" value="PAM"/>
    <property type="match status" value="1"/>
</dbReference>
<dbReference type="Pfam" id="PF01399">
    <property type="entry name" value="PCI"/>
    <property type="match status" value="1"/>
</dbReference>
<gene>
    <name evidence="4" type="ORF">PsYK624_009330</name>
</gene>
<dbReference type="Proteomes" id="UP000703269">
    <property type="component" value="Unassembled WGS sequence"/>
</dbReference>
<dbReference type="AlphaFoldDB" id="A0A9P3FYI9"/>
<dbReference type="Gene3D" id="1.10.10.10">
    <property type="entry name" value="Winged helix-like DNA-binding domain superfamily/Winged helix DNA-binding domain"/>
    <property type="match status" value="1"/>
</dbReference>
<dbReference type="InterPro" id="IPR036388">
    <property type="entry name" value="WH-like_DNA-bd_sf"/>
</dbReference>
<evidence type="ECO:0000256" key="1">
    <source>
        <dbReference type="ARBA" id="ARBA00025771"/>
    </source>
</evidence>
<evidence type="ECO:0000259" key="3">
    <source>
        <dbReference type="PROSITE" id="PS50250"/>
    </source>
</evidence>
<dbReference type="GO" id="GO:0000973">
    <property type="term" value="P:post-transcriptional tethering of RNA polymerase II gene DNA at nuclear periphery"/>
    <property type="evidence" value="ECO:0007669"/>
    <property type="project" value="TreeGrafter"/>
</dbReference>
<evidence type="ECO:0000256" key="2">
    <source>
        <dbReference type="SAM" id="Coils"/>
    </source>
</evidence>
<comment type="caution">
    <text evidence="4">The sequence shown here is derived from an EMBL/GenBank/DDBJ whole genome shotgun (WGS) entry which is preliminary data.</text>
</comment>
<evidence type="ECO:0000313" key="4">
    <source>
        <dbReference type="EMBL" id="GJE84857.1"/>
    </source>
</evidence>
<feature type="domain" description="PCI" evidence="3">
    <location>
        <begin position="213"/>
        <end position="396"/>
    </location>
</feature>
<dbReference type="EMBL" id="BPQB01000001">
    <property type="protein sequence ID" value="GJE84857.1"/>
    <property type="molecule type" value="Genomic_DNA"/>
</dbReference>
<dbReference type="GO" id="GO:0003690">
    <property type="term" value="F:double-stranded DNA binding"/>
    <property type="evidence" value="ECO:0007669"/>
    <property type="project" value="InterPro"/>
</dbReference>
<dbReference type="PANTHER" id="PTHR12732:SF0">
    <property type="entry name" value="PCI DOMAIN-CONTAINING PROTEIN 2"/>
    <property type="match status" value="1"/>
</dbReference>
<dbReference type="OrthoDB" id="10252687at2759"/>
<dbReference type="GO" id="GO:0003723">
    <property type="term" value="F:RNA binding"/>
    <property type="evidence" value="ECO:0007669"/>
    <property type="project" value="InterPro"/>
</dbReference>
<feature type="coiled-coil region" evidence="2">
    <location>
        <begin position="296"/>
        <end position="323"/>
    </location>
</feature>
<protein>
    <submittedName>
        <fullName evidence="4">COP9 signalosome complex subunit 12</fullName>
    </submittedName>
</protein>
<keyword evidence="2" id="KW-0175">Coiled coil</keyword>
<proteinExistence type="inferred from homology"/>
<reference evidence="4 5" key="1">
    <citation type="submission" date="2021-08" db="EMBL/GenBank/DDBJ databases">
        <title>Draft Genome Sequence of Phanerochaete sordida strain YK-624.</title>
        <authorList>
            <person name="Mori T."/>
            <person name="Dohra H."/>
            <person name="Suzuki T."/>
            <person name="Kawagishi H."/>
            <person name="Hirai H."/>
        </authorList>
    </citation>
    <scope>NUCLEOTIDE SEQUENCE [LARGE SCALE GENOMIC DNA]</scope>
    <source>
        <strain evidence="4 5">YK-624</strain>
    </source>
</reference>
<comment type="similarity">
    <text evidence="1">Belongs to the CSN12 family.</text>
</comment>
<dbReference type="InterPro" id="IPR000717">
    <property type="entry name" value="PCI_dom"/>
</dbReference>
<sequence>MQLTYTTFTAHLSSALTQKNGLELAYLLSPREEHGKTILKEFRNPTPQSMTYYKGGMDAPWDDIAIHYVLVVNHIARNRPIDAFKEQCSLVSLFFRYFTTDTGWTLPALFSILRDLRDLACDADLQAAQNGQGGTEHMEESARVISRAFSNCVTDRISPYAESRKWGIYYVVGLILKSYFRIKRISLAKNILRAIDANPDIPPLSAYPRSHQVTYRYYIGMLGFLNEDFAKSEQELTLAFYNCHTQARRNQERILTYLIPLRVLRGHLPSRELLNRFPVLDDLYSPFIEAIRKGDIASYDAALERMENRLIQLNLLLTVEKARELCIRSLFRKAWAVQGKGTRISISDFHTALTLSGADVPVEEAECLVANMIFKGLMRGYISHEKQTVVLANTNAFPRVVDRPSPYAMV</sequence>
<dbReference type="PROSITE" id="PS50250">
    <property type="entry name" value="PCI"/>
    <property type="match status" value="1"/>
</dbReference>
<dbReference type="GO" id="GO:0070390">
    <property type="term" value="C:transcription export complex 2"/>
    <property type="evidence" value="ECO:0007669"/>
    <property type="project" value="TreeGrafter"/>
</dbReference>
<dbReference type="GO" id="GO:0006368">
    <property type="term" value="P:transcription elongation by RNA polymerase II"/>
    <property type="evidence" value="ECO:0007669"/>
    <property type="project" value="TreeGrafter"/>
</dbReference>
<name>A0A9P3FYI9_9APHY</name>
<dbReference type="PANTHER" id="PTHR12732">
    <property type="entry name" value="UNCHARACTERIZED PROTEASOME COMPONENT REGION PCI-CONTAINING"/>
    <property type="match status" value="1"/>
</dbReference>